<dbReference type="RefSeq" id="WP_188175051.1">
    <property type="nucleotide sequence ID" value="NZ_JACVVD010000004.1"/>
</dbReference>
<proteinExistence type="predicted"/>
<protein>
    <submittedName>
        <fullName evidence="1">Uncharacterized protein</fullName>
    </submittedName>
</protein>
<dbReference type="Proteomes" id="UP000650466">
    <property type="component" value="Unassembled WGS sequence"/>
</dbReference>
<dbReference type="AlphaFoldDB" id="A0A926KNT4"/>
<gene>
    <name evidence="1" type="ORF">ICC18_14130</name>
</gene>
<dbReference type="EMBL" id="JACVVD010000004">
    <property type="protein sequence ID" value="MBD0381259.1"/>
    <property type="molecule type" value="Genomic_DNA"/>
</dbReference>
<evidence type="ECO:0000313" key="2">
    <source>
        <dbReference type="Proteomes" id="UP000650466"/>
    </source>
</evidence>
<organism evidence="1 2">
    <name type="scientific">Paenibacillus sedimenti</name>
    <dbReference type="NCBI Taxonomy" id="2770274"/>
    <lineage>
        <taxon>Bacteria</taxon>
        <taxon>Bacillati</taxon>
        <taxon>Bacillota</taxon>
        <taxon>Bacilli</taxon>
        <taxon>Bacillales</taxon>
        <taxon>Paenibacillaceae</taxon>
        <taxon>Paenibacillus</taxon>
    </lineage>
</organism>
<keyword evidence="2" id="KW-1185">Reference proteome</keyword>
<name>A0A926KNT4_9BACL</name>
<sequence>MEDTSDERKTRNAVEREVSVFLDNLKLALYRPDSLNMDVNLIRAEGWLNQSHQYAINLINTNPLDYWDSSLKEKYRLVITKIIKLQKTHLTFLKLSNDLEYIIQEEGKPAIGNFSVHILASFKMYCLCKINGSDYEEINAWLNGKVFFHGDPTDFFSKYNQVSIKLQSKAADYLDQKNKLITEFTILKADLIDGHY</sequence>
<accession>A0A926KNT4</accession>
<comment type="caution">
    <text evidence="1">The sequence shown here is derived from an EMBL/GenBank/DDBJ whole genome shotgun (WGS) entry which is preliminary data.</text>
</comment>
<reference evidence="1" key="1">
    <citation type="submission" date="2020-09" db="EMBL/GenBank/DDBJ databases">
        <title>Draft Genome Sequence of Paenibacillus sp. WST5.</title>
        <authorList>
            <person name="Bao Z."/>
        </authorList>
    </citation>
    <scope>NUCLEOTIDE SEQUENCE</scope>
    <source>
        <strain evidence="1">WST5</strain>
    </source>
</reference>
<evidence type="ECO:0000313" key="1">
    <source>
        <dbReference type="EMBL" id="MBD0381259.1"/>
    </source>
</evidence>